<name>A0A8H3G6W1_9LECA</name>
<dbReference type="EMBL" id="CAJPDS010000086">
    <property type="protein sequence ID" value="CAF9935879.1"/>
    <property type="molecule type" value="Genomic_DNA"/>
</dbReference>
<reference evidence="3" key="1">
    <citation type="submission" date="2021-03" db="EMBL/GenBank/DDBJ databases">
        <authorList>
            <person name="Tagirdzhanova G."/>
        </authorList>
    </citation>
    <scope>NUCLEOTIDE SEQUENCE</scope>
</reference>
<dbReference type="AlphaFoldDB" id="A0A8H3G6W1"/>
<feature type="coiled-coil region" evidence="1">
    <location>
        <begin position="28"/>
        <end position="55"/>
    </location>
</feature>
<proteinExistence type="predicted"/>
<comment type="caution">
    <text evidence="3">The sequence shown here is derived from an EMBL/GenBank/DDBJ whole genome shotgun (WGS) entry which is preliminary data.</text>
</comment>
<keyword evidence="4" id="KW-1185">Reference proteome</keyword>
<evidence type="ECO:0000256" key="2">
    <source>
        <dbReference type="SAM" id="MobiDB-lite"/>
    </source>
</evidence>
<gene>
    <name evidence="3" type="ORF">HETSPECPRED_009935</name>
</gene>
<evidence type="ECO:0000313" key="3">
    <source>
        <dbReference type="EMBL" id="CAF9935879.1"/>
    </source>
</evidence>
<protein>
    <submittedName>
        <fullName evidence="3">Uncharacterized protein</fullName>
    </submittedName>
</protein>
<keyword evidence="1" id="KW-0175">Coiled coil</keyword>
<sequence length="423" mass="48104">MQSTDSNTVKGKGKDEAEAPQVRDRASILHARDMAQELRERKRSIEQNMRKEEKKLKVKASFDASFWNRLSDIDQKLVEATRLGRKASMLDLGYEEGNPSHERAWQGTEDGRRISEIEVTLQRRLSHLNKQKELFAAPPNPARTLRKAFAQMFIGSARFGMDLPNTLERQKGLQGQFKEELIEVMGRAPSNPIFSENYWCPILEEYVDEGLMRAGHLFPAGATQTTMDAIFGPQEQYMWRDQQKTSQPGVRGELFRACNGIFWSQMAEDRFGKGYFVLVPDLDPNCSKAEARAWQNCRVSLDRVYDRSDVFEKKSLGLSPYAGIVVLYPGSESFIPLLSRLPYNGKTISFHTPFTLEKVRRIPKSGNLCSMWQLVNRGKSRAISCHCFHDYPTSENASTSIPCSLQDDQANSKAGKLAFNVVW</sequence>
<organism evidence="3 4">
    <name type="scientific">Heterodermia speciosa</name>
    <dbReference type="NCBI Taxonomy" id="116794"/>
    <lineage>
        <taxon>Eukaryota</taxon>
        <taxon>Fungi</taxon>
        <taxon>Dikarya</taxon>
        <taxon>Ascomycota</taxon>
        <taxon>Pezizomycotina</taxon>
        <taxon>Lecanoromycetes</taxon>
        <taxon>OSLEUM clade</taxon>
        <taxon>Lecanoromycetidae</taxon>
        <taxon>Caliciales</taxon>
        <taxon>Physciaceae</taxon>
        <taxon>Heterodermia</taxon>
    </lineage>
</organism>
<evidence type="ECO:0000313" key="4">
    <source>
        <dbReference type="Proteomes" id="UP000664521"/>
    </source>
</evidence>
<dbReference type="Proteomes" id="UP000664521">
    <property type="component" value="Unassembled WGS sequence"/>
</dbReference>
<feature type="compositionally biased region" description="Basic and acidic residues" evidence="2">
    <location>
        <begin position="12"/>
        <end position="28"/>
    </location>
</feature>
<evidence type="ECO:0000256" key="1">
    <source>
        <dbReference type="SAM" id="Coils"/>
    </source>
</evidence>
<accession>A0A8H3G6W1</accession>
<feature type="region of interest" description="Disordered" evidence="2">
    <location>
        <begin position="1"/>
        <end position="28"/>
    </location>
</feature>